<feature type="domain" description="Reverse transcriptase" evidence="2">
    <location>
        <begin position="1"/>
        <end position="75"/>
    </location>
</feature>
<organism evidence="5">
    <name type="scientific">Angiostrongylus costaricensis</name>
    <name type="common">Nematode worm</name>
    <dbReference type="NCBI Taxonomy" id="334426"/>
    <lineage>
        <taxon>Eukaryota</taxon>
        <taxon>Metazoa</taxon>
        <taxon>Ecdysozoa</taxon>
        <taxon>Nematoda</taxon>
        <taxon>Chromadorea</taxon>
        <taxon>Rhabditida</taxon>
        <taxon>Rhabditina</taxon>
        <taxon>Rhabditomorpha</taxon>
        <taxon>Strongyloidea</taxon>
        <taxon>Metastrongylidae</taxon>
        <taxon>Angiostrongylus</taxon>
    </lineage>
</organism>
<dbReference type="OMA" id="DWIRRDI"/>
<proteinExistence type="predicted"/>
<evidence type="ECO:0000313" key="3">
    <source>
        <dbReference type="EMBL" id="VDM56446.1"/>
    </source>
</evidence>
<dbReference type="PANTHER" id="PTHR47027">
    <property type="entry name" value="REVERSE TRANSCRIPTASE DOMAIN-CONTAINING PROTEIN"/>
    <property type="match status" value="1"/>
</dbReference>
<evidence type="ECO:0000313" key="4">
    <source>
        <dbReference type="Proteomes" id="UP000267027"/>
    </source>
</evidence>
<reference evidence="3 4" key="2">
    <citation type="submission" date="2018-11" db="EMBL/GenBank/DDBJ databases">
        <authorList>
            <consortium name="Pathogen Informatics"/>
        </authorList>
    </citation>
    <scope>NUCLEOTIDE SEQUENCE [LARGE SCALE GENOMIC DNA]</scope>
    <source>
        <strain evidence="3 4">Costa Rica</strain>
    </source>
</reference>
<evidence type="ECO:0000313" key="5">
    <source>
        <dbReference type="WBParaSite" id="ACOC_0000486001-mRNA-1"/>
    </source>
</evidence>
<dbReference type="EMBL" id="UYYA01003834">
    <property type="protein sequence ID" value="VDM56446.1"/>
    <property type="molecule type" value="Genomic_DNA"/>
</dbReference>
<evidence type="ECO:0000259" key="2">
    <source>
        <dbReference type="PROSITE" id="PS50878"/>
    </source>
</evidence>
<sequence>MRTLEWDNMGVKIDGRQLQYLRFADDIVLIIPNVSQAERILGDFDKTCGKIGLRLNLKKTMFVGNRLLSYATFTLNGTNISECSSCVYLAWQNQHGERLISSVAQKETSSSRSYHKYRGSSERKQDKKSLSVIERAVERMALGVCHVTQGKGSEASDLRQRPKIKDAALHAKQSNIRWAGHVMRMNDNRWTRAVSD</sequence>
<accession>A0A0R3PK08</accession>
<dbReference type="WBParaSite" id="ACOC_0000486001-mRNA-1">
    <property type="protein sequence ID" value="ACOC_0000486001-mRNA-1"/>
    <property type="gene ID" value="ACOC_0000486001"/>
</dbReference>
<feature type="region of interest" description="Disordered" evidence="1">
    <location>
        <begin position="111"/>
        <end position="130"/>
    </location>
</feature>
<dbReference type="AlphaFoldDB" id="A0A0R3PK08"/>
<dbReference type="PANTHER" id="PTHR47027:SF20">
    <property type="entry name" value="REVERSE TRANSCRIPTASE-LIKE PROTEIN WITH RNA-DIRECTED DNA POLYMERASE DOMAIN"/>
    <property type="match status" value="1"/>
</dbReference>
<protein>
    <submittedName>
        <fullName evidence="5">Reverse transcriptase domain-containing protein</fullName>
    </submittedName>
</protein>
<dbReference type="PROSITE" id="PS50878">
    <property type="entry name" value="RT_POL"/>
    <property type="match status" value="1"/>
</dbReference>
<dbReference type="Proteomes" id="UP000267027">
    <property type="component" value="Unassembled WGS sequence"/>
</dbReference>
<gene>
    <name evidence="3" type="ORF">ACOC_LOCUS4861</name>
</gene>
<dbReference type="Pfam" id="PF00078">
    <property type="entry name" value="RVT_1"/>
    <property type="match status" value="1"/>
</dbReference>
<reference evidence="5" key="1">
    <citation type="submission" date="2016-04" db="UniProtKB">
        <authorList>
            <consortium name="WormBaseParasite"/>
        </authorList>
    </citation>
    <scope>IDENTIFICATION</scope>
</reference>
<keyword evidence="4" id="KW-1185">Reference proteome</keyword>
<feature type="compositionally biased region" description="Basic and acidic residues" evidence="1">
    <location>
        <begin position="119"/>
        <end position="129"/>
    </location>
</feature>
<evidence type="ECO:0000256" key="1">
    <source>
        <dbReference type="SAM" id="MobiDB-lite"/>
    </source>
</evidence>
<name>A0A0R3PK08_ANGCS</name>
<dbReference type="InterPro" id="IPR000477">
    <property type="entry name" value="RT_dom"/>
</dbReference>